<organism evidence="1 2">
    <name type="scientific">Saccharopolyspora phatthalungensis</name>
    <dbReference type="NCBI Taxonomy" id="664693"/>
    <lineage>
        <taxon>Bacteria</taxon>
        <taxon>Bacillati</taxon>
        <taxon>Actinomycetota</taxon>
        <taxon>Actinomycetes</taxon>
        <taxon>Pseudonocardiales</taxon>
        <taxon>Pseudonocardiaceae</taxon>
        <taxon>Saccharopolyspora</taxon>
    </lineage>
</organism>
<keyword evidence="2" id="KW-1185">Reference proteome</keyword>
<dbReference type="RefSeq" id="WP_184723671.1">
    <property type="nucleotide sequence ID" value="NZ_JACHIW010000001.1"/>
</dbReference>
<reference evidence="1 2" key="1">
    <citation type="submission" date="2020-08" db="EMBL/GenBank/DDBJ databases">
        <title>Sequencing the genomes of 1000 actinobacteria strains.</title>
        <authorList>
            <person name="Klenk H.-P."/>
        </authorList>
    </citation>
    <scope>NUCLEOTIDE SEQUENCE [LARGE SCALE GENOMIC DNA]</scope>
    <source>
        <strain evidence="1 2">DSM 45584</strain>
    </source>
</reference>
<dbReference type="EMBL" id="JACHIW010000001">
    <property type="protein sequence ID" value="MBB5153196.1"/>
    <property type="molecule type" value="Genomic_DNA"/>
</dbReference>
<dbReference type="Proteomes" id="UP000584374">
    <property type="component" value="Unassembled WGS sequence"/>
</dbReference>
<evidence type="ECO:0000313" key="1">
    <source>
        <dbReference type="EMBL" id="MBB5153196.1"/>
    </source>
</evidence>
<evidence type="ECO:0000313" key="2">
    <source>
        <dbReference type="Proteomes" id="UP000584374"/>
    </source>
</evidence>
<comment type="caution">
    <text evidence="1">The sequence shown here is derived from an EMBL/GenBank/DDBJ whole genome shotgun (WGS) entry which is preliminary data.</text>
</comment>
<accession>A0A840PY10</accession>
<protein>
    <submittedName>
        <fullName evidence="1">Putative membrane protein</fullName>
    </submittedName>
</protein>
<dbReference type="AlphaFoldDB" id="A0A840PY10"/>
<sequence length="65" mass="6819">MQWFQAVPVWASVRQCERTLSAEEYEPAPSPLEELGAAGFSSVCSAVPAGTAALAGLGARGLRRL</sequence>
<gene>
    <name evidence="1" type="ORF">BJ970_000730</name>
</gene>
<proteinExistence type="predicted"/>
<name>A0A840PY10_9PSEU</name>